<gene>
    <name evidence="1" type="ORF">SY89_00548</name>
</gene>
<organism evidence="1 2">
    <name type="scientific">Halolamina pelagica</name>
    <dbReference type="NCBI Taxonomy" id="699431"/>
    <lineage>
        <taxon>Archaea</taxon>
        <taxon>Methanobacteriati</taxon>
        <taxon>Methanobacteriota</taxon>
        <taxon>Stenosarchaea group</taxon>
        <taxon>Halobacteria</taxon>
        <taxon>Halobacteriales</taxon>
        <taxon>Haloferacaceae</taxon>
    </lineage>
</organism>
<evidence type="ECO:0000313" key="1">
    <source>
        <dbReference type="EMBL" id="KPN29830.1"/>
    </source>
</evidence>
<sequence>MLAVIRDTDSWLQVLFGSRLFSGSYSHATFETEEDGDHYAVEMRSDDGEANVAVDGRVADDLPPDSVFDDIDAASAFFREGSLGYAPAESDAGVGDPDSGAERTYEGVELDTETWSVEPLTVESVHSGFFEDQRLDDDAVRFDCALLMREIDHAWRQRESICTPPPAER</sequence>
<dbReference type="Proteomes" id="UP000050535">
    <property type="component" value="Unassembled WGS sequence"/>
</dbReference>
<name>A0A0P7GWB1_9EURY</name>
<comment type="caution">
    <text evidence="1">The sequence shown here is derived from an EMBL/GenBank/DDBJ whole genome shotgun (WGS) entry which is preliminary data.</text>
</comment>
<keyword evidence="2" id="KW-1185">Reference proteome</keyword>
<dbReference type="RefSeq" id="WP_054583010.1">
    <property type="nucleotide sequence ID" value="NZ_LGUC01000001.1"/>
</dbReference>
<protein>
    <submittedName>
        <fullName evidence="1">Uncharacterized protein</fullName>
    </submittedName>
</protein>
<dbReference type="OrthoDB" id="263202at2157"/>
<proteinExistence type="predicted"/>
<dbReference type="STRING" id="699431.SY89_00548"/>
<accession>A0A0P7GWB1</accession>
<dbReference type="EMBL" id="LGUC01000001">
    <property type="protein sequence ID" value="KPN29830.1"/>
    <property type="molecule type" value="Genomic_DNA"/>
</dbReference>
<reference evidence="2" key="1">
    <citation type="submission" date="2013-11" db="EMBL/GenBank/DDBJ databases">
        <authorList>
            <person name="Hoang H.T."/>
            <person name="Killian M.L."/>
            <person name="Madson D.M."/>
            <person name="Arruda P.H.E."/>
            <person name="Sun D."/>
            <person name="Schwartz K.J."/>
            <person name="Yoon K."/>
        </authorList>
    </citation>
    <scope>NUCLEOTIDE SEQUENCE [LARGE SCALE GENOMIC DNA]</scope>
    <source>
        <strain evidence="2">CDK2</strain>
    </source>
</reference>
<dbReference type="AlphaFoldDB" id="A0A0P7GWB1"/>
<evidence type="ECO:0000313" key="2">
    <source>
        <dbReference type="Proteomes" id="UP000050535"/>
    </source>
</evidence>